<evidence type="ECO:0000259" key="1">
    <source>
        <dbReference type="PROSITE" id="PS50112"/>
    </source>
</evidence>
<dbReference type="KEGG" id="simp:C6571_07135"/>
<dbReference type="AlphaFoldDB" id="A0A2S0MZG5"/>
<name>A0A2S0MZG5_9BURK</name>
<sequence>MRCLLQHHVRLAPQNSPATAALISQLTPALRMAGMGAWLVDFERAEVSFDALLLELLGAEPTDPIHLCTSAWQALVHPDDAARQRAHWDQCLRGERDEYIMEHRLRRRDGGWLCCLFRAQVQGRSPQGLARGLVGTYQECGYGQRNRDDLQVAASVFTHAREGISITDPSGKIIDVNEAFTRITGYAREEIIGRNPRILQSGRQSPEFYAAMWKAISTRGHWTGEIWNRRKDGSLFLEVITISAVRNAQGVLQHYVAVFTDVTSERATERQLESIAHFDVLTELPNRVLLFDRLRQFMVHCQRRSSSLAVAFLDLDGFKAVNDQYGSAVGDQLLIALSRRMSEALREGDTLARVGGDEFVAVLVDLEKSEDYEPILERLLSAAAKPVALGRHTLQVSASIGVTLFPRDLADAEQLLRHADHAMYQAKQAGKNRVAVFDVAHDAAQASQRQNLADVRTAYEQNQLVLYYQPKVNLKTGEVVGAEALIRWQHPERGLVPPGQFLPIIENHVLSNVVGEWVIATALRQMSQWHAAGLKIKVSVNVGARQLLDTGFAQSLEALLAAQRDVAPDCLELEILESSALEDMAQVSELMRRCQALGVRFALDDFGTGFSSLTYMRRLPAEVIKIDQSFVRDLLSDADDLAIVQGVIGLAKAFRREVIAEGVETLEHGKVLLALGCELAQGYGIARPMPAESLPAWTQTWAAERGPKPTAPPAPPRPRV</sequence>
<dbReference type="SMART" id="SM00091">
    <property type="entry name" value="PAS"/>
    <property type="match status" value="2"/>
</dbReference>
<dbReference type="SMART" id="SM00267">
    <property type="entry name" value="GGDEF"/>
    <property type="match status" value="1"/>
</dbReference>
<dbReference type="PANTHER" id="PTHR44757:SF2">
    <property type="entry name" value="BIOFILM ARCHITECTURE MAINTENANCE PROTEIN MBAA"/>
    <property type="match status" value="1"/>
</dbReference>
<dbReference type="PANTHER" id="PTHR44757">
    <property type="entry name" value="DIGUANYLATE CYCLASE DGCP"/>
    <property type="match status" value="1"/>
</dbReference>
<dbReference type="CDD" id="cd01949">
    <property type="entry name" value="GGDEF"/>
    <property type="match status" value="1"/>
</dbReference>
<dbReference type="InterPro" id="IPR001610">
    <property type="entry name" value="PAC"/>
</dbReference>
<feature type="domain" description="PAC" evidence="2">
    <location>
        <begin position="222"/>
        <end position="274"/>
    </location>
</feature>
<dbReference type="Gene3D" id="3.30.450.20">
    <property type="entry name" value="PAS domain"/>
    <property type="match status" value="2"/>
</dbReference>
<dbReference type="InterPro" id="IPR000700">
    <property type="entry name" value="PAS-assoc_C"/>
</dbReference>
<dbReference type="Gene3D" id="3.20.20.450">
    <property type="entry name" value="EAL domain"/>
    <property type="match status" value="1"/>
</dbReference>
<feature type="domain" description="EAL" evidence="3">
    <location>
        <begin position="448"/>
        <end position="702"/>
    </location>
</feature>
<dbReference type="SMART" id="SM00052">
    <property type="entry name" value="EAL"/>
    <property type="match status" value="1"/>
</dbReference>
<protein>
    <recommendedName>
        <fullName evidence="7">Diguanylate cyclase</fullName>
    </recommendedName>
</protein>
<accession>A0A2S0MZG5</accession>
<organism evidence="5 6">
    <name type="scientific">Simplicispira suum</name>
    <dbReference type="NCBI Taxonomy" id="2109915"/>
    <lineage>
        <taxon>Bacteria</taxon>
        <taxon>Pseudomonadati</taxon>
        <taxon>Pseudomonadota</taxon>
        <taxon>Betaproteobacteria</taxon>
        <taxon>Burkholderiales</taxon>
        <taxon>Comamonadaceae</taxon>
        <taxon>Simplicispira</taxon>
    </lineage>
</organism>
<dbReference type="PROSITE" id="PS50112">
    <property type="entry name" value="PAS"/>
    <property type="match status" value="1"/>
</dbReference>
<dbReference type="Pfam" id="PF00563">
    <property type="entry name" value="EAL"/>
    <property type="match status" value="1"/>
</dbReference>
<dbReference type="Pfam" id="PF13426">
    <property type="entry name" value="PAS_9"/>
    <property type="match status" value="1"/>
</dbReference>
<dbReference type="NCBIfam" id="TIGR00254">
    <property type="entry name" value="GGDEF"/>
    <property type="match status" value="1"/>
</dbReference>
<dbReference type="CDD" id="cd01948">
    <property type="entry name" value="EAL"/>
    <property type="match status" value="1"/>
</dbReference>
<dbReference type="PROSITE" id="PS50887">
    <property type="entry name" value="GGDEF"/>
    <property type="match status" value="1"/>
</dbReference>
<reference evidence="5 6" key="1">
    <citation type="submission" date="2018-03" db="EMBL/GenBank/DDBJ databases">
        <title>Genome sequencing of Simplicispira sp.</title>
        <authorList>
            <person name="Kim S.-J."/>
            <person name="Heo J."/>
            <person name="Kwon S.-W."/>
        </authorList>
    </citation>
    <scope>NUCLEOTIDE SEQUENCE [LARGE SCALE GENOMIC DNA]</scope>
    <source>
        <strain evidence="5 6">SC1-8</strain>
    </source>
</reference>
<dbReference type="SUPFAM" id="SSF55073">
    <property type="entry name" value="Nucleotide cyclase"/>
    <property type="match status" value="1"/>
</dbReference>
<evidence type="ECO:0000313" key="5">
    <source>
        <dbReference type="EMBL" id="AVO41091.1"/>
    </source>
</evidence>
<dbReference type="InterPro" id="IPR035919">
    <property type="entry name" value="EAL_sf"/>
</dbReference>
<dbReference type="InterPro" id="IPR052155">
    <property type="entry name" value="Biofilm_reg_signaling"/>
</dbReference>
<dbReference type="SMART" id="SM00086">
    <property type="entry name" value="PAC"/>
    <property type="match status" value="2"/>
</dbReference>
<dbReference type="PROSITE" id="PS50883">
    <property type="entry name" value="EAL"/>
    <property type="match status" value="1"/>
</dbReference>
<evidence type="ECO:0000259" key="4">
    <source>
        <dbReference type="PROSITE" id="PS50887"/>
    </source>
</evidence>
<dbReference type="Gene3D" id="3.30.70.270">
    <property type="match status" value="1"/>
</dbReference>
<dbReference type="GO" id="GO:0003824">
    <property type="term" value="F:catalytic activity"/>
    <property type="evidence" value="ECO:0007669"/>
    <property type="project" value="UniProtKB-ARBA"/>
</dbReference>
<dbReference type="SUPFAM" id="SSF55785">
    <property type="entry name" value="PYP-like sensor domain (PAS domain)"/>
    <property type="match status" value="2"/>
</dbReference>
<dbReference type="SUPFAM" id="SSF141868">
    <property type="entry name" value="EAL domain-like"/>
    <property type="match status" value="1"/>
</dbReference>
<dbReference type="InterPro" id="IPR029787">
    <property type="entry name" value="Nucleotide_cyclase"/>
</dbReference>
<dbReference type="NCBIfam" id="TIGR00229">
    <property type="entry name" value="sensory_box"/>
    <property type="match status" value="1"/>
</dbReference>
<feature type="domain" description="PAS" evidence="1">
    <location>
        <begin position="149"/>
        <end position="195"/>
    </location>
</feature>
<dbReference type="CDD" id="cd00130">
    <property type="entry name" value="PAS"/>
    <property type="match status" value="1"/>
</dbReference>
<proteinExistence type="predicted"/>
<dbReference type="EMBL" id="CP027669">
    <property type="protein sequence ID" value="AVO41091.1"/>
    <property type="molecule type" value="Genomic_DNA"/>
</dbReference>
<dbReference type="Pfam" id="PF00990">
    <property type="entry name" value="GGDEF"/>
    <property type="match status" value="1"/>
</dbReference>
<dbReference type="InterPro" id="IPR001633">
    <property type="entry name" value="EAL_dom"/>
</dbReference>
<evidence type="ECO:0000259" key="3">
    <source>
        <dbReference type="PROSITE" id="PS50883"/>
    </source>
</evidence>
<evidence type="ECO:0000259" key="2">
    <source>
        <dbReference type="PROSITE" id="PS50113"/>
    </source>
</evidence>
<dbReference type="InterPro" id="IPR000160">
    <property type="entry name" value="GGDEF_dom"/>
</dbReference>
<dbReference type="InterPro" id="IPR035965">
    <property type="entry name" value="PAS-like_dom_sf"/>
</dbReference>
<evidence type="ECO:0000313" key="6">
    <source>
        <dbReference type="Proteomes" id="UP000239326"/>
    </source>
</evidence>
<dbReference type="PROSITE" id="PS50113">
    <property type="entry name" value="PAC"/>
    <property type="match status" value="1"/>
</dbReference>
<evidence type="ECO:0008006" key="7">
    <source>
        <dbReference type="Google" id="ProtNLM"/>
    </source>
</evidence>
<dbReference type="FunFam" id="3.30.70.270:FF:000001">
    <property type="entry name" value="Diguanylate cyclase domain protein"/>
    <property type="match status" value="1"/>
</dbReference>
<dbReference type="Pfam" id="PF08447">
    <property type="entry name" value="PAS_3"/>
    <property type="match status" value="1"/>
</dbReference>
<dbReference type="InterPro" id="IPR043128">
    <property type="entry name" value="Rev_trsase/Diguanyl_cyclase"/>
</dbReference>
<dbReference type="InterPro" id="IPR013655">
    <property type="entry name" value="PAS_fold_3"/>
</dbReference>
<feature type="domain" description="GGDEF" evidence="4">
    <location>
        <begin position="306"/>
        <end position="439"/>
    </location>
</feature>
<dbReference type="InterPro" id="IPR000014">
    <property type="entry name" value="PAS"/>
</dbReference>
<dbReference type="Proteomes" id="UP000239326">
    <property type="component" value="Chromosome"/>
</dbReference>
<keyword evidence="6" id="KW-1185">Reference proteome</keyword>
<gene>
    <name evidence="5" type="ORF">C6571_07135</name>
</gene>